<feature type="domain" description="HTH cro/C1-type" evidence="1">
    <location>
        <begin position="14"/>
        <end position="69"/>
    </location>
</feature>
<dbReference type="EMBL" id="CP148066">
    <property type="protein sequence ID" value="WXL28255.1"/>
    <property type="molecule type" value="Genomic_DNA"/>
</dbReference>
<sequence length="358" mass="42483">MNLKGIYENFSDEIKYYLKVNEMSQKELAMRLGLSLKHMNSILNDEISELTTSILEGLENAFHLHPGYFSERYMVYRNKLKAAEMGEQIKIIFSEFGLDFLIRHADISLVYGFYIKKEMEDWQKLMELKRFYGVSNLLDYKEYLEKHILADSQKYQSDPNSYVWIRLCELGLDYDGLNIGNFRNSQYHTTIKKVLNIMSSDAKFLDKTTEIKKFLATKGIVLVTKRFLADSKIKSITLKKGAKRFIFLSDKYKRESYIYFSLLHEIIHCYLPNLKESEIDETVISEYENWERNTHSTYKAIYDATTAHKHIKMLRIKNPNADVSYIWETIQDKYEEVTFNEDNKEEKNDNWTDTEKQI</sequence>
<dbReference type="InterPro" id="IPR010982">
    <property type="entry name" value="Lambda_DNA-bd_dom_sf"/>
</dbReference>
<gene>
    <name evidence="2" type="ORF">WG616_02710</name>
</gene>
<dbReference type="Proteomes" id="UP001460679">
    <property type="component" value="Chromosome"/>
</dbReference>
<protein>
    <submittedName>
        <fullName evidence="2">Helix-turn-helix transcriptional regulator</fullName>
    </submittedName>
</protein>
<proteinExistence type="predicted"/>
<accession>A0ABZ2RPA6</accession>
<organism evidence="2 3">
    <name type="scientific">[Mycoplasma] gypis</name>
    <dbReference type="NCBI Taxonomy" id="92404"/>
    <lineage>
        <taxon>Bacteria</taxon>
        <taxon>Bacillati</taxon>
        <taxon>Mycoplasmatota</taxon>
        <taxon>Mycoplasmoidales</taxon>
        <taxon>Metamycoplasmataceae</taxon>
        <taxon>Metamycoplasma</taxon>
    </lineage>
</organism>
<dbReference type="CDD" id="cd00093">
    <property type="entry name" value="HTH_XRE"/>
    <property type="match status" value="1"/>
</dbReference>
<evidence type="ECO:0000259" key="1">
    <source>
        <dbReference type="PROSITE" id="PS50943"/>
    </source>
</evidence>
<name>A0ABZ2RPA6_9BACT</name>
<dbReference type="SUPFAM" id="SSF47413">
    <property type="entry name" value="lambda repressor-like DNA-binding domains"/>
    <property type="match status" value="1"/>
</dbReference>
<keyword evidence="3" id="KW-1185">Reference proteome</keyword>
<reference evidence="2" key="1">
    <citation type="submission" date="2024-03" db="EMBL/GenBank/DDBJ databases">
        <title>Complete genome sequence of Mycoplasma gypis type strain B1/T1.</title>
        <authorList>
            <person name="Spergser J."/>
        </authorList>
    </citation>
    <scope>NUCLEOTIDE SEQUENCE [LARGE SCALE GENOMIC DNA]</scope>
    <source>
        <strain evidence="2">B1/T1</strain>
    </source>
</reference>
<evidence type="ECO:0000313" key="2">
    <source>
        <dbReference type="EMBL" id="WXL28255.1"/>
    </source>
</evidence>
<dbReference type="InterPro" id="IPR001387">
    <property type="entry name" value="Cro/C1-type_HTH"/>
</dbReference>
<dbReference type="PROSITE" id="PS50943">
    <property type="entry name" value="HTH_CROC1"/>
    <property type="match status" value="1"/>
</dbReference>
<evidence type="ECO:0000313" key="3">
    <source>
        <dbReference type="Proteomes" id="UP001460679"/>
    </source>
</evidence>
<dbReference type="RefSeq" id="WP_205498190.1">
    <property type="nucleotide sequence ID" value="NZ_CP148066.1"/>
</dbReference>
<dbReference type="Gene3D" id="1.10.260.40">
    <property type="entry name" value="lambda repressor-like DNA-binding domains"/>
    <property type="match status" value="1"/>
</dbReference>